<reference evidence="2 3" key="1">
    <citation type="submission" date="2022-03" db="EMBL/GenBank/DDBJ databases">
        <title>Genomic Encyclopedia of Type Strains, Phase III (KMG-III): the genomes of soil and plant-associated and newly described type strains.</title>
        <authorList>
            <person name="Whitman W."/>
        </authorList>
    </citation>
    <scope>NUCLEOTIDE SEQUENCE [LARGE SCALE GENOMIC DNA]</scope>
    <source>
        <strain evidence="2 3">BSker1</strain>
    </source>
</reference>
<dbReference type="RefSeq" id="WP_253451272.1">
    <property type="nucleotide sequence ID" value="NZ_JALJYF010000003.1"/>
</dbReference>
<dbReference type="Pfam" id="PF07484">
    <property type="entry name" value="Collar"/>
    <property type="match status" value="1"/>
</dbReference>
<accession>A0ABT1GBE4</accession>
<protein>
    <submittedName>
        <fullName evidence="2">Microcystin-dependent protein</fullName>
    </submittedName>
</protein>
<organism evidence="2 3">
    <name type="scientific">Natronospira proteinivora</name>
    <dbReference type="NCBI Taxonomy" id="1807133"/>
    <lineage>
        <taxon>Bacteria</taxon>
        <taxon>Pseudomonadati</taxon>
        <taxon>Pseudomonadota</taxon>
        <taxon>Gammaproteobacteria</taxon>
        <taxon>Natronospirales</taxon>
        <taxon>Natronospiraceae</taxon>
        <taxon>Natronospira</taxon>
    </lineage>
</organism>
<dbReference type="Proteomes" id="UP001523550">
    <property type="component" value="Unassembled WGS sequence"/>
</dbReference>
<evidence type="ECO:0000313" key="2">
    <source>
        <dbReference type="EMBL" id="MCP1728645.1"/>
    </source>
</evidence>
<sequence length="166" mass="17639">MMGFGFAPRGWALCDGQLLSVSQHAALYSILGTRFGGNGRTNFGLPDLRQRIPLGQGQGPGLGPRRLGETGGGNRVSLTAEQMPLHRHTLKFAPGTRGSGQADSDEPKDNVFATQGGQAYAPDANGKFMADDALSTVGQGQAHENRQPYLTMNFCIALEGIFPPRP</sequence>
<dbReference type="InterPro" id="IPR037053">
    <property type="entry name" value="Phage_tail_collar_dom_sf"/>
</dbReference>
<evidence type="ECO:0000259" key="1">
    <source>
        <dbReference type="Pfam" id="PF07484"/>
    </source>
</evidence>
<dbReference type="Gene3D" id="3.90.1340.10">
    <property type="entry name" value="Phage tail collar domain"/>
    <property type="match status" value="1"/>
</dbReference>
<feature type="domain" description="Phage tail collar" evidence="1">
    <location>
        <begin position="1"/>
        <end position="53"/>
    </location>
</feature>
<proteinExistence type="predicted"/>
<dbReference type="InterPro" id="IPR011083">
    <property type="entry name" value="Phage_tail_collar_dom"/>
</dbReference>
<dbReference type="SUPFAM" id="SSF88874">
    <property type="entry name" value="Receptor-binding domain of short tail fibre protein gp12"/>
    <property type="match status" value="1"/>
</dbReference>
<dbReference type="EMBL" id="JALJYF010000003">
    <property type="protein sequence ID" value="MCP1728645.1"/>
    <property type="molecule type" value="Genomic_DNA"/>
</dbReference>
<evidence type="ECO:0000313" key="3">
    <source>
        <dbReference type="Proteomes" id="UP001523550"/>
    </source>
</evidence>
<name>A0ABT1GBE4_9GAMM</name>
<comment type="caution">
    <text evidence="2">The sequence shown here is derived from an EMBL/GenBank/DDBJ whole genome shotgun (WGS) entry which is preliminary data.</text>
</comment>
<gene>
    <name evidence="2" type="ORF">J2T60_002659</name>
</gene>
<keyword evidence="3" id="KW-1185">Reference proteome</keyword>